<dbReference type="EMBL" id="JBHRSB010000001">
    <property type="protein sequence ID" value="MFC2998774.1"/>
    <property type="molecule type" value="Genomic_DNA"/>
</dbReference>
<dbReference type="Pfam" id="PF01522">
    <property type="entry name" value="Polysacc_deac_1"/>
    <property type="match status" value="1"/>
</dbReference>
<evidence type="ECO:0000259" key="5">
    <source>
        <dbReference type="PROSITE" id="PS51677"/>
    </source>
</evidence>
<feature type="domain" description="NodB homology" evidence="5">
    <location>
        <begin position="42"/>
        <end position="308"/>
    </location>
</feature>
<dbReference type="Proteomes" id="UP001595420">
    <property type="component" value="Unassembled WGS sequence"/>
</dbReference>
<organism evidence="6 7">
    <name type="scientific">Falsiroseomonas tokyonensis</name>
    <dbReference type="NCBI Taxonomy" id="430521"/>
    <lineage>
        <taxon>Bacteria</taxon>
        <taxon>Pseudomonadati</taxon>
        <taxon>Pseudomonadota</taxon>
        <taxon>Alphaproteobacteria</taxon>
        <taxon>Acetobacterales</taxon>
        <taxon>Roseomonadaceae</taxon>
        <taxon>Falsiroseomonas</taxon>
    </lineage>
</organism>
<evidence type="ECO:0000313" key="6">
    <source>
        <dbReference type="EMBL" id="MFC2998774.1"/>
    </source>
</evidence>
<gene>
    <name evidence="6" type="ORF">ACFOD3_02655</name>
</gene>
<dbReference type="RefSeq" id="WP_216834345.1">
    <property type="nucleotide sequence ID" value="NZ_JAFNJS010000001.1"/>
</dbReference>
<comment type="caution">
    <text evidence="6">The sequence shown here is derived from an EMBL/GenBank/DDBJ whole genome shotgun (WGS) entry which is preliminary data.</text>
</comment>
<proteinExistence type="inferred from homology"/>
<dbReference type="InterPro" id="IPR022560">
    <property type="entry name" value="DUF3473"/>
</dbReference>
<evidence type="ECO:0000256" key="4">
    <source>
        <dbReference type="ARBA" id="ARBA00032976"/>
    </source>
</evidence>
<keyword evidence="7" id="KW-1185">Reference proteome</keyword>
<dbReference type="Pfam" id="PF11959">
    <property type="entry name" value="DUF3473"/>
    <property type="match status" value="1"/>
</dbReference>
<dbReference type="PANTHER" id="PTHR47561:SF1">
    <property type="entry name" value="POLYSACCHARIDE DEACETYLASE FAMILY PROTEIN (AFU_ORTHOLOGUE AFUA_6G05030)"/>
    <property type="match status" value="1"/>
</dbReference>
<name>A0ABV7BNQ9_9PROT</name>
<evidence type="ECO:0000256" key="1">
    <source>
        <dbReference type="ARBA" id="ARBA00003236"/>
    </source>
</evidence>
<evidence type="ECO:0000256" key="3">
    <source>
        <dbReference type="ARBA" id="ARBA00020071"/>
    </source>
</evidence>
<comment type="similarity">
    <text evidence="2">Belongs to the polysaccharide deacetylase family.</text>
</comment>
<evidence type="ECO:0000256" key="2">
    <source>
        <dbReference type="ARBA" id="ARBA00010973"/>
    </source>
</evidence>
<accession>A0ABV7BNQ9</accession>
<evidence type="ECO:0000313" key="7">
    <source>
        <dbReference type="Proteomes" id="UP001595420"/>
    </source>
</evidence>
<dbReference type="InterPro" id="IPR002509">
    <property type="entry name" value="NODB_dom"/>
</dbReference>
<reference evidence="7" key="1">
    <citation type="journal article" date="2019" name="Int. J. Syst. Evol. Microbiol.">
        <title>The Global Catalogue of Microorganisms (GCM) 10K type strain sequencing project: providing services to taxonomists for standard genome sequencing and annotation.</title>
        <authorList>
            <consortium name="The Broad Institute Genomics Platform"/>
            <consortium name="The Broad Institute Genome Sequencing Center for Infectious Disease"/>
            <person name="Wu L."/>
            <person name="Ma J."/>
        </authorList>
    </citation>
    <scope>NUCLEOTIDE SEQUENCE [LARGE SCALE GENOMIC DNA]</scope>
    <source>
        <strain evidence="7">CGMCC 1.16855</strain>
    </source>
</reference>
<dbReference type="InterPro" id="IPR014344">
    <property type="entry name" value="XrtA_polysacc_deacetyl"/>
</dbReference>
<dbReference type="PROSITE" id="PS51677">
    <property type="entry name" value="NODB"/>
    <property type="match status" value="1"/>
</dbReference>
<protein>
    <recommendedName>
        <fullName evidence="3">Chitooligosaccharide deacetylase</fullName>
    </recommendedName>
    <alternativeName>
        <fullName evidence="4">Nodulation protein B</fullName>
    </alternativeName>
</protein>
<dbReference type="NCBIfam" id="TIGR03006">
    <property type="entry name" value="pepcterm_polyde"/>
    <property type="match status" value="1"/>
</dbReference>
<dbReference type="CDD" id="cd10941">
    <property type="entry name" value="CE4_PuuE_HpPgdA_like_2"/>
    <property type="match status" value="1"/>
</dbReference>
<comment type="function">
    <text evidence="1">Is involved in generating a small heat-stable compound (Nod), an acylated oligomer of N-acetylglucosamine, that stimulates mitosis in various plant protoplasts.</text>
</comment>
<dbReference type="InterPro" id="IPR045235">
    <property type="entry name" value="PuuE_HpPgdA-like"/>
</dbReference>
<dbReference type="PANTHER" id="PTHR47561">
    <property type="entry name" value="POLYSACCHARIDE DEACETYLASE FAMILY PROTEIN (AFU_ORTHOLOGUE AFUA_6G05030)"/>
    <property type="match status" value="1"/>
</dbReference>
<sequence>MNASLNTASRSIRFRENGLRNAMSVDVEDWFQVQAFAEAIPRAEWDYLSCRVEANTEQVLERFAEAGVRGTFFTLGWVAQRYPQLVRRIVDAGHELASHGHGHERVDLIGAEAFRADIRRARLLLEDAGGVAVRGYRAPTFSIGPHTPWAHAVLAEEGYGYSSSIFPVKHDLYGAPDAPRGPHRPHPDGVLELPMTTVRAFGRSLPCSGGGWFRLAPYRLFQAGLLRVNRVEARRGIFYFHPWELDPEQPRVWQAKPLSRFRHYTGLQSMGARLDRLLRDFAWGSMSDVFAAELAEPAMPAKLRAMAG</sequence>